<feature type="binding site" evidence="7">
    <location>
        <position position="69"/>
    </location>
    <ligand>
        <name>substrate</name>
    </ligand>
</feature>
<evidence type="ECO:0000259" key="10">
    <source>
        <dbReference type="SMART" id="SM00095"/>
    </source>
</evidence>
<dbReference type="InterPro" id="IPR036817">
    <property type="entry name" value="Transthyretin/HIU_hydrolase_sf"/>
</dbReference>
<evidence type="ECO:0000256" key="8">
    <source>
        <dbReference type="RuleBase" id="RU361270"/>
    </source>
</evidence>
<comment type="similarity">
    <text evidence="3 8">Belongs to the transthyretin family. 5-hydroxyisourate hydrolase subfamily.</text>
</comment>
<feature type="binding site" evidence="7">
    <location>
        <position position="135"/>
    </location>
    <ligand>
        <name>substrate</name>
    </ligand>
</feature>
<comment type="subunit">
    <text evidence="4 8">Homotetramer.</text>
</comment>
<dbReference type="InterPro" id="IPR014306">
    <property type="entry name" value="Hydroxyisourate_hydrolase"/>
</dbReference>
<dbReference type="InterPro" id="IPR023416">
    <property type="entry name" value="Transthyretin/HIU_hydrolase_d"/>
</dbReference>
<comment type="catalytic activity">
    <reaction evidence="1 8">
        <text>5-hydroxyisourate + H2O = 5-hydroxy-2-oxo-4-ureido-2,5-dihydro-1H-imidazole-5-carboxylate + H(+)</text>
        <dbReference type="Rhea" id="RHEA:23736"/>
        <dbReference type="ChEBI" id="CHEBI:15377"/>
        <dbReference type="ChEBI" id="CHEBI:15378"/>
        <dbReference type="ChEBI" id="CHEBI:18072"/>
        <dbReference type="ChEBI" id="CHEBI:58639"/>
        <dbReference type="EC" id="3.5.2.17"/>
    </reaction>
</comment>
<feature type="signal peptide" evidence="9">
    <location>
        <begin position="1"/>
        <end position="18"/>
    </location>
</feature>
<dbReference type="NCBIfam" id="TIGR02962">
    <property type="entry name" value="hdxy_isourate"/>
    <property type="match status" value="1"/>
</dbReference>
<feature type="binding site" evidence="7">
    <location>
        <position position="29"/>
    </location>
    <ligand>
        <name>substrate</name>
    </ligand>
</feature>
<dbReference type="PANTHER" id="PTHR10395:SF7">
    <property type="entry name" value="5-HYDROXYISOURATE HYDROLASE"/>
    <property type="match status" value="1"/>
</dbReference>
<evidence type="ECO:0000313" key="12">
    <source>
        <dbReference type="Proteomes" id="UP000028623"/>
    </source>
</evidence>
<dbReference type="Proteomes" id="UP000028623">
    <property type="component" value="Unassembled WGS sequence"/>
</dbReference>
<dbReference type="AlphaFoldDB" id="A0A085BLZ9"/>
<gene>
    <name evidence="11" type="ORF">IO89_02610</name>
</gene>
<dbReference type="EC" id="3.5.2.17" evidence="8"/>
<evidence type="ECO:0000256" key="5">
    <source>
        <dbReference type="ARBA" id="ARBA00022631"/>
    </source>
</evidence>
<dbReference type="CDD" id="cd05822">
    <property type="entry name" value="TLP_HIUase"/>
    <property type="match status" value="1"/>
</dbReference>
<dbReference type="STRING" id="421072.SAMN04488097_1485"/>
<feature type="chain" id="PRO_5001787171" description="5-hydroxyisourate hydrolase" evidence="9">
    <location>
        <begin position="19"/>
        <end position="138"/>
    </location>
</feature>
<dbReference type="PANTHER" id="PTHR10395">
    <property type="entry name" value="URICASE AND TRANSTHYRETIN-RELATED"/>
    <property type="match status" value="1"/>
</dbReference>
<evidence type="ECO:0000256" key="6">
    <source>
        <dbReference type="ARBA" id="ARBA00022801"/>
    </source>
</evidence>
<comment type="function">
    <text evidence="2">Catalyzes the hydrolysis of 5-hydroxyisourate (HIU) to 2-oxo-4-hydroxy-4-carboxy-5-ureidoimidazoline (OHCU).</text>
</comment>
<keyword evidence="6 8" id="KW-0378">Hydrolase</keyword>
<evidence type="ECO:0000256" key="2">
    <source>
        <dbReference type="ARBA" id="ARBA00002704"/>
    </source>
</evidence>
<dbReference type="EMBL" id="JPLY01000001">
    <property type="protein sequence ID" value="KFC23494.1"/>
    <property type="molecule type" value="Genomic_DNA"/>
</dbReference>
<name>A0A085BLZ9_9FLAO</name>
<evidence type="ECO:0000256" key="1">
    <source>
        <dbReference type="ARBA" id="ARBA00001043"/>
    </source>
</evidence>
<dbReference type="RefSeq" id="WP_034973349.1">
    <property type="nucleotide sequence ID" value="NZ_FOFI01000002.1"/>
</dbReference>
<protein>
    <recommendedName>
        <fullName evidence="8">5-hydroxyisourate hydrolase</fullName>
        <shortName evidence="8">HIU hydrolase</shortName>
        <shortName evidence="8">HIUHase</shortName>
        <ecNumber evidence="8">3.5.2.17</ecNumber>
    </recommendedName>
</protein>
<evidence type="ECO:0000256" key="3">
    <source>
        <dbReference type="ARBA" id="ARBA00009850"/>
    </source>
</evidence>
<comment type="caution">
    <text evidence="11">The sequence shown here is derived from an EMBL/GenBank/DDBJ whole genome shotgun (WGS) entry which is preliminary data.</text>
</comment>
<feature type="domain" description="Transthyretin/hydroxyisourate hydrolase" evidence="10">
    <location>
        <begin position="21"/>
        <end position="137"/>
    </location>
</feature>
<sequence>MKKFLYLFFVILFTSVSAQEKKEFQLSSHILDITVGQPVEKVDVQLEKFDETTKQWVSLGKKQTDKNGRIADFLPYSKDLKSNYGKYKLIFLTEDYFKNKKVESFYPFIEVVFQIKDDKHYHVPITLSPFGYSTYRGS</sequence>
<proteinExistence type="inferred from homology"/>
<evidence type="ECO:0000256" key="7">
    <source>
        <dbReference type="PIRSR" id="PIRSR600895-51"/>
    </source>
</evidence>
<dbReference type="PROSITE" id="PS00769">
    <property type="entry name" value="TRANSTHYRETIN_2"/>
    <property type="match status" value="1"/>
</dbReference>
<dbReference type="SMART" id="SM00095">
    <property type="entry name" value="TR_THY"/>
    <property type="match status" value="1"/>
</dbReference>
<evidence type="ECO:0000256" key="9">
    <source>
        <dbReference type="SAM" id="SignalP"/>
    </source>
</evidence>
<dbReference type="SUPFAM" id="SSF49472">
    <property type="entry name" value="Transthyretin (synonym: prealbumin)"/>
    <property type="match status" value="1"/>
</dbReference>
<dbReference type="InterPro" id="IPR023419">
    <property type="entry name" value="Transthyretin_CS"/>
</dbReference>
<keyword evidence="9" id="KW-0732">Signal</keyword>
<dbReference type="Gene3D" id="2.60.40.180">
    <property type="entry name" value="Transthyretin/hydroxyisourate hydrolase domain"/>
    <property type="match status" value="1"/>
</dbReference>
<reference evidence="11 12" key="1">
    <citation type="submission" date="2014-07" db="EMBL/GenBank/DDBJ databases">
        <title>Epilithonimonas lactis LMG 22401 Genome.</title>
        <authorList>
            <person name="Pipes S.E."/>
            <person name="Stropko S.J."/>
        </authorList>
    </citation>
    <scope>NUCLEOTIDE SEQUENCE [LARGE SCALE GENOMIC DNA]</scope>
    <source>
        <strain evidence="11 12">LMG 24401</strain>
    </source>
</reference>
<dbReference type="PRINTS" id="PR00189">
    <property type="entry name" value="TRNSTHYRETIN"/>
</dbReference>
<dbReference type="eggNOG" id="COG2351">
    <property type="taxonomic scope" value="Bacteria"/>
</dbReference>
<dbReference type="GO" id="GO:0006144">
    <property type="term" value="P:purine nucleobase metabolic process"/>
    <property type="evidence" value="ECO:0007669"/>
    <property type="project" value="UniProtKB-KW"/>
</dbReference>
<keyword evidence="5 8" id="KW-0659">Purine metabolism</keyword>
<organism evidence="11 12">
    <name type="scientific">Epilithonimonas lactis</name>
    <dbReference type="NCBI Taxonomy" id="421072"/>
    <lineage>
        <taxon>Bacteria</taxon>
        <taxon>Pseudomonadati</taxon>
        <taxon>Bacteroidota</taxon>
        <taxon>Flavobacteriia</taxon>
        <taxon>Flavobacteriales</taxon>
        <taxon>Weeksellaceae</taxon>
        <taxon>Chryseobacterium group</taxon>
        <taxon>Epilithonimonas</taxon>
    </lineage>
</organism>
<dbReference type="Pfam" id="PF00576">
    <property type="entry name" value="Transthyretin"/>
    <property type="match status" value="1"/>
</dbReference>
<evidence type="ECO:0000313" key="11">
    <source>
        <dbReference type="EMBL" id="KFC23494.1"/>
    </source>
</evidence>
<accession>A0A085BLZ9</accession>
<dbReference type="InterPro" id="IPR000895">
    <property type="entry name" value="Transthyretin/HIU_hydrolase"/>
</dbReference>
<dbReference type="GO" id="GO:0033971">
    <property type="term" value="F:hydroxyisourate hydrolase activity"/>
    <property type="evidence" value="ECO:0007669"/>
    <property type="project" value="UniProtKB-EC"/>
</dbReference>
<dbReference type="OrthoDB" id="9792386at2"/>
<evidence type="ECO:0000256" key="4">
    <source>
        <dbReference type="ARBA" id="ARBA00011881"/>
    </source>
</evidence>
<keyword evidence="12" id="KW-1185">Reference proteome</keyword>